<keyword evidence="1 4" id="KW-0328">Glycosyltransferase</keyword>
<evidence type="ECO:0000256" key="1">
    <source>
        <dbReference type="ARBA" id="ARBA00022676"/>
    </source>
</evidence>
<dbReference type="AlphaFoldDB" id="A0A3B0UBS4"/>
<dbReference type="PANTHER" id="PTHR45825">
    <property type="entry name" value="GRANULE-BOUND STARCH SYNTHASE 1, CHLOROPLASTIC/AMYLOPLASTIC"/>
    <property type="match status" value="1"/>
</dbReference>
<evidence type="ECO:0000259" key="3">
    <source>
        <dbReference type="Pfam" id="PF08323"/>
    </source>
</evidence>
<keyword evidence="2 4" id="KW-0808">Transferase</keyword>
<dbReference type="EC" id="2.4.1.21" evidence="4"/>
<dbReference type="Gene3D" id="3.40.50.2000">
    <property type="entry name" value="Glycogen Phosphorylase B"/>
    <property type="match status" value="1"/>
</dbReference>
<accession>A0A3B0UBS4</accession>
<dbReference type="GO" id="GO:0009011">
    <property type="term" value="F:alpha-1,4-glucan glucosyltransferase (ADP-glucose donor) activity"/>
    <property type="evidence" value="ECO:0007669"/>
    <property type="project" value="UniProtKB-EC"/>
</dbReference>
<feature type="domain" description="Starch synthase catalytic" evidence="3">
    <location>
        <begin position="5"/>
        <end position="240"/>
    </location>
</feature>
<dbReference type="EMBL" id="UOES01000325">
    <property type="protein sequence ID" value="VAW27918.1"/>
    <property type="molecule type" value="Genomic_DNA"/>
</dbReference>
<evidence type="ECO:0000256" key="2">
    <source>
        <dbReference type="ARBA" id="ARBA00022679"/>
    </source>
</evidence>
<dbReference type="PANTHER" id="PTHR45825:SF11">
    <property type="entry name" value="ALPHA AMYLASE DOMAIN-CONTAINING PROTEIN"/>
    <property type="match status" value="1"/>
</dbReference>
<name>A0A3B0UBS4_9ZZZZ</name>
<protein>
    <submittedName>
        <fullName evidence="4">Similar to glycogen synthase</fullName>
        <ecNumber evidence="4">2.4.1.21</ecNumber>
    </submittedName>
</protein>
<dbReference type="Pfam" id="PF08323">
    <property type="entry name" value="Glyco_transf_5"/>
    <property type="match status" value="1"/>
</dbReference>
<gene>
    <name evidence="4" type="ORF">MNBD_BACTEROID06-1233</name>
</gene>
<reference evidence="4" key="1">
    <citation type="submission" date="2018-06" db="EMBL/GenBank/DDBJ databases">
        <authorList>
            <person name="Zhirakovskaya E."/>
        </authorList>
    </citation>
    <scope>NUCLEOTIDE SEQUENCE</scope>
</reference>
<evidence type="ECO:0000313" key="4">
    <source>
        <dbReference type="EMBL" id="VAW27918.1"/>
    </source>
</evidence>
<organism evidence="4">
    <name type="scientific">hydrothermal vent metagenome</name>
    <dbReference type="NCBI Taxonomy" id="652676"/>
    <lineage>
        <taxon>unclassified sequences</taxon>
        <taxon>metagenomes</taxon>
        <taxon>ecological metagenomes</taxon>
    </lineage>
</organism>
<dbReference type="SUPFAM" id="SSF53756">
    <property type="entry name" value="UDP-Glycosyltransferase/glycogen phosphorylase"/>
    <property type="match status" value="1"/>
</dbReference>
<dbReference type="InterPro" id="IPR013534">
    <property type="entry name" value="Starch_synth_cat_dom"/>
</dbReference>
<proteinExistence type="predicted"/>
<sequence length="270" mass="31596">MSKLRILYVASEIDPFLQTSEVADFVRKLPQAMQEKGMEIRILVPRFGLINERKNRLHEVVRLSGINISVGEEEKPLVIKVASIPTAKLQVYFIDNEDYFKRKFVFSDKEDKFYEDNDERVVFFCKGALETVKKLGWAPDIVHCNDWMTSLIPLYIKTTYKNDPIFQNSKTVFTVYDNKFNHKFNGDLFNKVKMIDIEDENLKNLESADYSGFMKLGMEYSDAVIKSSDDLNKELTQLFDDCEEKKKVNTIEKDENFTESYFELYNELIG</sequence>